<proteinExistence type="predicted"/>
<dbReference type="Gene3D" id="3.40.430.10">
    <property type="entry name" value="Dihydrofolate Reductase, subunit A"/>
    <property type="match status" value="1"/>
</dbReference>
<dbReference type="InterPro" id="IPR024072">
    <property type="entry name" value="DHFR-like_dom_sf"/>
</dbReference>
<comment type="caution">
    <text evidence="2">The sequence shown here is derived from an EMBL/GenBank/DDBJ whole genome shotgun (WGS) entry which is preliminary data.</text>
</comment>
<dbReference type="Proteomes" id="UP000280726">
    <property type="component" value="Unassembled WGS sequence"/>
</dbReference>
<dbReference type="SUPFAM" id="SSF53597">
    <property type="entry name" value="Dihydrofolate reductase-like"/>
    <property type="match status" value="1"/>
</dbReference>
<reference evidence="2 3" key="1">
    <citation type="submission" date="2018-11" db="EMBL/GenBank/DDBJ databases">
        <title>Sequencing the genomes of 1000 actinobacteria strains.</title>
        <authorList>
            <person name="Klenk H.-P."/>
        </authorList>
    </citation>
    <scope>NUCLEOTIDE SEQUENCE [LARGE SCALE GENOMIC DNA]</scope>
    <source>
        <strain evidence="2 3">DSM 14418</strain>
    </source>
</reference>
<gene>
    <name evidence="2" type="ORF">EDD32_0971</name>
</gene>
<sequence>MGRIAVNLFTTLDGSAEHPDRWHGPYFDEAMGQAVDRHTSRCESYLMGRVLYDQWSRYWPDNDSDDFADFINPVPKYVLSTTLSDPAWAGTTVVRNLGQLRELRERTPGTIGMSGSLTTVRSLLGAGLLDELDLLVDPVVVSGERRWTDGVEHTPLELISSETLPTGVVHLVYRPTAPQAPATVVR</sequence>
<evidence type="ECO:0000313" key="3">
    <source>
        <dbReference type="Proteomes" id="UP000280726"/>
    </source>
</evidence>
<dbReference type="GO" id="GO:0009231">
    <property type="term" value="P:riboflavin biosynthetic process"/>
    <property type="evidence" value="ECO:0007669"/>
    <property type="project" value="InterPro"/>
</dbReference>
<protein>
    <submittedName>
        <fullName evidence="2">Dihydrofolate reductase</fullName>
    </submittedName>
</protein>
<dbReference type="EMBL" id="RKRA01000001">
    <property type="protein sequence ID" value="RPF26526.1"/>
    <property type="molecule type" value="Genomic_DNA"/>
</dbReference>
<name>A0A3N4Z4B2_9MICO</name>
<accession>A0A3N4Z4B2</accession>
<evidence type="ECO:0000259" key="1">
    <source>
        <dbReference type="Pfam" id="PF01872"/>
    </source>
</evidence>
<keyword evidence="3" id="KW-1185">Reference proteome</keyword>
<dbReference type="AlphaFoldDB" id="A0A3N4Z4B2"/>
<feature type="domain" description="Bacterial bifunctional deaminase-reductase C-terminal" evidence="1">
    <location>
        <begin position="4"/>
        <end position="169"/>
    </location>
</feature>
<dbReference type="InterPro" id="IPR002734">
    <property type="entry name" value="RibDG_C"/>
</dbReference>
<dbReference type="Pfam" id="PF01872">
    <property type="entry name" value="RibD_C"/>
    <property type="match status" value="1"/>
</dbReference>
<dbReference type="RefSeq" id="WP_123915238.1">
    <property type="nucleotide sequence ID" value="NZ_RKRA01000001.1"/>
</dbReference>
<dbReference type="OrthoDB" id="7342392at2"/>
<evidence type="ECO:0000313" key="2">
    <source>
        <dbReference type="EMBL" id="RPF26526.1"/>
    </source>
</evidence>
<dbReference type="GO" id="GO:0008703">
    <property type="term" value="F:5-amino-6-(5-phosphoribosylamino)uracil reductase activity"/>
    <property type="evidence" value="ECO:0007669"/>
    <property type="project" value="InterPro"/>
</dbReference>
<organism evidence="2 3">
    <name type="scientific">Georgenia muralis</name>
    <dbReference type="NCBI Taxonomy" id="154117"/>
    <lineage>
        <taxon>Bacteria</taxon>
        <taxon>Bacillati</taxon>
        <taxon>Actinomycetota</taxon>
        <taxon>Actinomycetes</taxon>
        <taxon>Micrococcales</taxon>
        <taxon>Bogoriellaceae</taxon>
        <taxon>Georgenia</taxon>
    </lineage>
</organism>